<dbReference type="SUPFAM" id="SSF55658">
    <property type="entry name" value="L9 N-domain-like"/>
    <property type="match status" value="1"/>
</dbReference>
<dbReference type="Gene3D" id="3.40.5.10">
    <property type="entry name" value="Ribosomal protein L9, N-terminal domain"/>
    <property type="match status" value="1"/>
</dbReference>
<name>A0A0L6JSD4_9FIRM</name>
<dbReference type="InterPro" id="IPR009027">
    <property type="entry name" value="Ribosomal_bL9/RNase_H1_N"/>
</dbReference>
<gene>
    <name evidence="7" type="primary">rplI</name>
    <name evidence="11" type="ORF">Bccel_3914</name>
</gene>
<keyword evidence="4 7" id="KW-0689">Ribosomal protein</keyword>
<reference evidence="12" key="1">
    <citation type="submission" date="2015-07" db="EMBL/GenBank/DDBJ databases">
        <title>Near-Complete Genome Sequence of the Cellulolytic Bacterium Bacteroides (Pseudobacteroides) cellulosolvens ATCC 35603.</title>
        <authorList>
            <person name="Dassa B."/>
            <person name="Utturkar S.M."/>
            <person name="Klingeman D.M."/>
            <person name="Hurt R.A."/>
            <person name="Keller M."/>
            <person name="Xu J."/>
            <person name="Reddy Y.H.K."/>
            <person name="Borovok I."/>
            <person name="Grinberg I.R."/>
            <person name="Lamed R."/>
            <person name="Zhivin O."/>
            <person name="Bayer E.A."/>
            <person name="Brown S.D."/>
        </authorList>
    </citation>
    <scope>NUCLEOTIDE SEQUENCE [LARGE SCALE GENOMIC DNA]</scope>
    <source>
        <strain evidence="12">DSM 2933</strain>
    </source>
</reference>
<evidence type="ECO:0000259" key="9">
    <source>
        <dbReference type="Pfam" id="PF01281"/>
    </source>
</evidence>
<organism evidence="11 12">
    <name type="scientific">Pseudobacteroides cellulosolvens ATCC 35603 = DSM 2933</name>
    <dbReference type="NCBI Taxonomy" id="398512"/>
    <lineage>
        <taxon>Bacteria</taxon>
        <taxon>Bacillati</taxon>
        <taxon>Bacillota</taxon>
        <taxon>Clostridia</taxon>
        <taxon>Eubacteriales</taxon>
        <taxon>Oscillospiraceae</taxon>
        <taxon>Pseudobacteroides</taxon>
    </lineage>
</organism>
<evidence type="ECO:0000256" key="6">
    <source>
        <dbReference type="ARBA" id="ARBA00035292"/>
    </source>
</evidence>
<feature type="coiled-coil region" evidence="8">
    <location>
        <begin position="48"/>
        <end position="75"/>
    </location>
</feature>
<dbReference type="GO" id="GO:0006412">
    <property type="term" value="P:translation"/>
    <property type="evidence" value="ECO:0007669"/>
    <property type="project" value="UniProtKB-UniRule"/>
</dbReference>
<keyword evidence="3 7" id="KW-0694">RNA-binding</keyword>
<evidence type="ECO:0000256" key="1">
    <source>
        <dbReference type="ARBA" id="ARBA00010605"/>
    </source>
</evidence>
<dbReference type="GO" id="GO:1990904">
    <property type="term" value="C:ribonucleoprotein complex"/>
    <property type="evidence" value="ECO:0007669"/>
    <property type="project" value="UniProtKB-KW"/>
</dbReference>
<keyword evidence="5 7" id="KW-0687">Ribonucleoprotein</keyword>
<dbReference type="NCBIfam" id="TIGR00158">
    <property type="entry name" value="L9"/>
    <property type="match status" value="1"/>
</dbReference>
<comment type="similarity">
    <text evidence="1 7">Belongs to the bacterial ribosomal protein bL9 family.</text>
</comment>
<accession>A0A0L6JSD4</accession>
<keyword evidence="8" id="KW-0175">Coiled coil</keyword>
<dbReference type="PATRIC" id="fig|398512.5.peg.4095"/>
<dbReference type="Gene3D" id="3.10.430.100">
    <property type="entry name" value="Ribosomal protein L9, C-terminal domain"/>
    <property type="match status" value="1"/>
</dbReference>
<dbReference type="InterPro" id="IPR036935">
    <property type="entry name" value="Ribosomal_bL9_N_sf"/>
</dbReference>
<evidence type="ECO:0000313" key="12">
    <source>
        <dbReference type="Proteomes" id="UP000036923"/>
    </source>
</evidence>
<dbReference type="OrthoDB" id="9788336at2"/>
<feature type="domain" description="Ribosomal protein L9" evidence="9">
    <location>
        <begin position="1"/>
        <end position="45"/>
    </location>
</feature>
<dbReference type="Pfam" id="PF01281">
    <property type="entry name" value="Ribosomal_L9_N"/>
    <property type="match status" value="1"/>
</dbReference>
<dbReference type="Proteomes" id="UP000036923">
    <property type="component" value="Unassembled WGS sequence"/>
</dbReference>
<dbReference type="InterPro" id="IPR000244">
    <property type="entry name" value="Ribosomal_bL9"/>
</dbReference>
<dbReference type="Pfam" id="PF03948">
    <property type="entry name" value="Ribosomal_L9_C"/>
    <property type="match status" value="1"/>
</dbReference>
<dbReference type="GO" id="GO:0003735">
    <property type="term" value="F:structural constituent of ribosome"/>
    <property type="evidence" value="ECO:0007669"/>
    <property type="project" value="InterPro"/>
</dbReference>
<dbReference type="InterPro" id="IPR020069">
    <property type="entry name" value="Ribosomal_bL9_C"/>
</dbReference>
<keyword evidence="2 7" id="KW-0699">rRNA-binding</keyword>
<dbReference type="STRING" id="398512.Bccel_3914"/>
<dbReference type="eggNOG" id="COG0359">
    <property type="taxonomic scope" value="Bacteria"/>
</dbReference>
<dbReference type="HAMAP" id="MF_00503">
    <property type="entry name" value="Ribosomal_bL9"/>
    <property type="match status" value="1"/>
</dbReference>
<dbReference type="InterPro" id="IPR020594">
    <property type="entry name" value="Ribosomal_bL9_bac/chp"/>
</dbReference>
<dbReference type="SUPFAM" id="SSF55653">
    <property type="entry name" value="Ribosomal protein L9 C-domain"/>
    <property type="match status" value="1"/>
</dbReference>
<dbReference type="InterPro" id="IPR036791">
    <property type="entry name" value="Ribosomal_bL9_C_sf"/>
</dbReference>
<evidence type="ECO:0000256" key="8">
    <source>
        <dbReference type="SAM" id="Coils"/>
    </source>
</evidence>
<comment type="caution">
    <text evidence="11">The sequence shown here is derived from an EMBL/GenBank/DDBJ whole genome shotgun (WGS) entry which is preliminary data.</text>
</comment>
<dbReference type="PANTHER" id="PTHR21368">
    <property type="entry name" value="50S RIBOSOMAL PROTEIN L9"/>
    <property type="match status" value="1"/>
</dbReference>
<dbReference type="AlphaFoldDB" id="A0A0L6JSD4"/>
<dbReference type="GO" id="GO:0019843">
    <property type="term" value="F:rRNA binding"/>
    <property type="evidence" value="ECO:0007669"/>
    <property type="project" value="UniProtKB-UniRule"/>
</dbReference>
<evidence type="ECO:0000259" key="10">
    <source>
        <dbReference type="Pfam" id="PF03948"/>
    </source>
</evidence>
<protein>
    <recommendedName>
        <fullName evidence="6 7">Large ribosomal subunit protein bL9</fullName>
    </recommendedName>
</protein>
<keyword evidence="12" id="KW-1185">Reference proteome</keyword>
<dbReference type="InterPro" id="IPR020070">
    <property type="entry name" value="Ribosomal_bL9_N"/>
</dbReference>
<evidence type="ECO:0000256" key="2">
    <source>
        <dbReference type="ARBA" id="ARBA00022730"/>
    </source>
</evidence>
<sequence>MKVILKADVKGLGKKDSLVEVSDGYARNFLMPKGLAMEATSSNINVMKNKNESDRMKKERELAKAKELAEKIKEITVVFKAKASEGGKLFGSITNKDVADKLKADFKLDVDKKQIILDDVIKSLGTTEANVKLYPEVSAKLKIKIENE</sequence>
<evidence type="ECO:0000256" key="3">
    <source>
        <dbReference type="ARBA" id="ARBA00022884"/>
    </source>
</evidence>
<comment type="function">
    <text evidence="7">Binds to the 23S rRNA.</text>
</comment>
<dbReference type="RefSeq" id="WP_036936559.1">
    <property type="nucleotide sequence ID" value="NZ_JQKC01000002.1"/>
</dbReference>
<evidence type="ECO:0000256" key="4">
    <source>
        <dbReference type="ARBA" id="ARBA00022980"/>
    </source>
</evidence>
<evidence type="ECO:0000256" key="5">
    <source>
        <dbReference type="ARBA" id="ARBA00023274"/>
    </source>
</evidence>
<proteinExistence type="inferred from homology"/>
<evidence type="ECO:0000313" key="11">
    <source>
        <dbReference type="EMBL" id="KNY28640.1"/>
    </source>
</evidence>
<feature type="domain" description="Large ribosomal subunit protein bL9 C-terminal" evidence="10">
    <location>
        <begin position="63"/>
        <end position="146"/>
    </location>
</feature>
<dbReference type="GO" id="GO:0005840">
    <property type="term" value="C:ribosome"/>
    <property type="evidence" value="ECO:0007669"/>
    <property type="project" value="UniProtKB-KW"/>
</dbReference>
<evidence type="ECO:0000256" key="7">
    <source>
        <dbReference type="HAMAP-Rule" id="MF_00503"/>
    </source>
</evidence>
<dbReference type="EMBL" id="LGTC01000001">
    <property type="protein sequence ID" value="KNY28640.1"/>
    <property type="molecule type" value="Genomic_DNA"/>
</dbReference>